<dbReference type="HOGENOM" id="CLU_405883_0_0_5"/>
<dbReference type="CDD" id="cd17470">
    <property type="entry name" value="T3SS_Flik_C"/>
    <property type="match status" value="1"/>
</dbReference>
<feature type="compositionally biased region" description="Polar residues" evidence="1">
    <location>
        <begin position="377"/>
        <end position="386"/>
    </location>
</feature>
<evidence type="ECO:0000259" key="2">
    <source>
        <dbReference type="Pfam" id="PF02120"/>
    </source>
</evidence>
<feature type="compositionally biased region" description="Polar residues" evidence="1">
    <location>
        <begin position="89"/>
        <end position="98"/>
    </location>
</feature>
<feature type="compositionally biased region" description="Basic and acidic residues" evidence="1">
    <location>
        <begin position="651"/>
        <end position="661"/>
    </location>
</feature>
<feature type="region of interest" description="Disordered" evidence="1">
    <location>
        <begin position="620"/>
        <end position="677"/>
    </location>
</feature>
<dbReference type="eggNOG" id="COG3144">
    <property type="taxonomic scope" value="Bacteria"/>
</dbReference>
<feature type="compositionally biased region" description="Polar residues" evidence="1">
    <location>
        <begin position="245"/>
        <end position="258"/>
    </location>
</feature>
<name>M9REN6_9RHOB</name>
<sequence length="677" mass="70943">MTQIDTLLTAKVQPSSRPAAKPAIDAQSERAGEFAQFWSAQVDAHPAKDAAQVSIADALPDVDTAKTTKVASPEGALSPIPLLRPKNDVPQSQTTAAATSEIRHSDASPKMDARLKTVASEPVLNVAAPRTPQAGVPAVANSVAPKPAPDVQPDVQRSTPSQAVQINATDPLQRPKNDVPQSQATAAATPEIRRSDAPPKMDARPKTVASEPVLNVAATRTPQAGVPAVPNNAAPKPAPDVQPDVQRSTPSQAVQINATDPLLRPKNDVPQSQTTAAATSEIRHSDASPKMDARLKTVAPEPVLNVAAPRTPQAGVPSVANSVAPKPAPDVQRSTPSQAVLTSATDPAPRSALPLDRGQTYRPHLTPKNGAPHAVLQSKTAPQNAQPLVPQTEPHGSQTVPVQVNRAAEETTDLAPKYAPSPRVPQAPAATGAAQVILPQPQNLQRPTLPIAEKALIVLPETIAPPQPTRDTLWSVAAPSLRAPRTSPMPPMSAAVPTAPILATLAPPDLGLISDEQLDADHGILSVSQGTVTTTVATAALQRTFAPQVAHQIATAIVQTSGATTEIALNPEELGRVRISLTGGDTGLTVAIIAERPETVDLMRRNIDLLTRELREMGYENPTFTFGDQSNDADQDQDRDQGDGTAQSRTTFEHSAIDEHPMTSTRVALSGGLDLKL</sequence>
<dbReference type="EMBL" id="CP003740">
    <property type="protein sequence ID" value="AGI70213.1"/>
    <property type="molecule type" value="Genomic_DNA"/>
</dbReference>
<protein>
    <recommendedName>
        <fullName evidence="2">Flagellar hook-length control protein-like C-terminal domain-containing protein</fullName>
    </recommendedName>
</protein>
<feature type="compositionally biased region" description="Polar residues" evidence="1">
    <location>
        <begin position="269"/>
        <end position="278"/>
    </location>
</feature>
<reference evidence="3 4" key="1">
    <citation type="journal article" date="2013" name="PLoS ONE">
        <title>Poles Apart: Arctic and Antarctic Octadecabacter strains Share High Genome Plasticity and a New Type of Xanthorhodopsin.</title>
        <authorList>
            <person name="Vollmers J."/>
            <person name="Voget S."/>
            <person name="Dietrich S."/>
            <person name="Gollnow K."/>
            <person name="Smits M."/>
            <person name="Meyer K."/>
            <person name="Brinkhoff T."/>
            <person name="Simon M."/>
            <person name="Daniel R."/>
        </authorList>
    </citation>
    <scope>NUCLEOTIDE SEQUENCE [LARGE SCALE GENOMIC DNA]</scope>
    <source>
        <strain evidence="3 4">307</strain>
    </source>
</reference>
<evidence type="ECO:0000313" key="4">
    <source>
        <dbReference type="Proteomes" id="UP000005307"/>
    </source>
</evidence>
<feature type="region of interest" description="Disordered" evidence="1">
    <location>
        <begin position="1"/>
        <end position="27"/>
    </location>
</feature>
<dbReference type="Gene3D" id="3.30.750.140">
    <property type="match status" value="1"/>
</dbReference>
<feature type="compositionally biased region" description="Polar residues" evidence="1">
    <location>
        <begin position="155"/>
        <end position="170"/>
    </location>
</feature>
<feature type="region of interest" description="Disordered" evidence="1">
    <location>
        <begin position="137"/>
        <end position="398"/>
    </location>
</feature>
<dbReference type="OrthoDB" id="7203912at2"/>
<dbReference type="AlphaFoldDB" id="M9REN6"/>
<feature type="compositionally biased region" description="Polar residues" evidence="1">
    <location>
        <begin position="1"/>
        <end position="16"/>
    </location>
</feature>
<gene>
    <name evidence="3" type="ORF">OAN307_c48720</name>
</gene>
<feature type="compositionally biased region" description="Basic and acidic residues" evidence="1">
    <location>
        <begin position="281"/>
        <end position="295"/>
    </location>
</feature>
<accession>M9REN6</accession>
<dbReference type="InterPro" id="IPR038610">
    <property type="entry name" value="FliK-like_C_sf"/>
</dbReference>
<dbReference type="KEGG" id="oat:OAN307_c48720"/>
<dbReference type="Pfam" id="PF02120">
    <property type="entry name" value="Flg_hook"/>
    <property type="match status" value="1"/>
</dbReference>
<feature type="compositionally biased region" description="Basic and acidic residues" evidence="1">
    <location>
        <begin position="191"/>
        <end position="205"/>
    </location>
</feature>
<dbReference type="Proteomes" id="UP000005307">
    <property type="component" value="Chromosome"/>
</dbReference>
<dbReference type="RefSeq" id="WP_015502096.1">
    <property type="nucleotide sequence ID" value="NC_020911.1"/>
</dbReference>
<proteinExistence type="predicted"/>
<evidence type="ECO:0000256" key="1">
    <source>
        <dbReference type="SAM" id="MobiDB-lite"/>
    </source>
</evidence>
<feature type="domain" description="Flagellar hook-length control protein-like C-terminal" evidence="2">
    <location>
        <begin position="561"/>
        <end position="633"/>
    </location>
</feature>
<evidence type="ECO:0000313" key="3">
    <source>
        <dbReference type="EMBL" id="AGI70213.1"/>
    </source>
</evidence>
<feature type="compositionally biased region" description="Low complexity" evidence="1">
    <location>
        <begin position="224"/>
        <end position="235"/>
    </location>
</feature>
<dbReference type="STRING" id="391626.OAN307_c48720"/>
<feature type="region of interest" description="Disordered" evidence="1">
    <location>
        <begin position="69"/>
        <end position="109"/>
    </location>
</feature>
<dbReference type="InterPro" id="IPR021136">
    <property type="entry name" value="Flagellar_hook_control-like_C"/>
</dbReference>
<keyword evidence="4" id="KW-1185">Reference proteome</keyword>
<organism evidence="3 4">
    <name type="scientific">Octadecabacter antarcticus 307</name>
    <dbReference type="NCBI Taxonomy" id="391626"/>
    <lineage>
        <taxon>Bacteria</taxon>
        <taxon>Pseudomonadati</taxon>
        <taxon>Pseudomonadota</taxon>
        <taxon>Alphaproteobacteria</taxon>
        <taxon>Rhodobacterales</taxon>
        <taxon>Roseobacteraceae</taxon>
        <taxon>Octadecabacter</taxon>
    </lineage>
</organism>
<feature type="compositionally biased region" description="Polar residues" evidence="1">
    <location>
        <begin position="332"/>
        <end position="345"/>
    </location>
</feature>